<evidence type="ECO:0000313" key="7">
    <source>
        <dbReference type="EMBL" id="WQJ53269.1"/>
    </source>
</evidence>
<keyword evidence="8" id="KW-1185">Reference proteome</keyword>
<reference evidence="7 8" key="1">
    <citation type="submission" date="2023-11" db="EMBL/GenBank/DDBJ databases">
        <authorList>
            <person name="Cook R."/>
            <person name="Crisci M."/>
            <person name="Pye H."/>
            <person name="Adriaenssens E."/>
            <person name="Santini J."/>
        </authorList>
    </citation>
    <scope>NUCLEOTIDE SEQUENCE [LARGE SCALE GENOMIC DNA]</scope>
</reference>
<comment type="similarity">
    <text evidence="1">In the C-terminal section; belongs to the transposase 35 family.</text>
</comment>
<dbReference type="InterPro" id="IPR010095">
    <property type="entry name" value="Cas12f1-like_TNB"/>
</dbReference>
<feature type="domain" description="Probable transposase IS891/IS1136/IS1341" evidence="5">
    <location>
        <begin position="212"/>
        <end position="319"/>
    </location>
</feature>
<dbReference type="Proteomes" id="UP001358193">
    <property type="component" value="Segment"/>
</dbReference>
<organism evidence="7 8">
    <name type="scientific">phage Lak_Megaphage_Sonny</name>
    <dbReference type="NCBI Taxonomy" id="3109229"/>
    <lineage>
        <taxon>Viruses</taxon>
        <taxon>Duplodnaviria</taxon>
        <taxon>Heunggongvirae</taxon>
        <taxon>Uroviricota</taxon>
        <taxon>Caudoviricetes</taxon>
        <taxon>Caudoviricetes code 15 clade</taxon>
    </lineage>
</organism>
<dbReference type="EMBL" id="OR769223">
    <property type="protein sequence ID" value="WQJ53269.1"/>
    <property type="molecule type" value="Genomic_DNA"/>
</dbReference>
<keyword evidence="4" id="KW-0233">DNA recombination</keyword>
<keyword evidence="3" id="KW-0238">DNA-binding</keyword>
<dbReference type="NCBIfam" id="NF040570">
    <property type="entry name" value="guided_TnpB"/>
    <property type="match status" value="1"/>
</dbReference>
<dbReference type="Pfam" id="PF01385">
    <property type="entry name" value="OrfB_IS605"/>
    <property type="match status" value="1"/>
</dbReference>
<dbReference type="InterPro" id="IPR001959">
    <property type="entry name" value="Transposase"/>
</dbReference>
<name>A0ABZ0Z5B3_9CAUD</name>
<proteinExistence type="inferred from homology"/>
<dbReference type="NCBIfam" id="TIGR01766">
    <property type="entry name" value="IS200/IS605 family accessory protein TnpB-like domain"/>
    <property type="match status" value="1"/>
</dbReference>
<keyword evidence="2" id="KW-0815">Transposition</keyword>
<evidence type="ECO:0000256" key="1">
    <source>
        <dbReference type="ARBA" id="ARBA00008761"/>
    </source>
</evidence>
<evidence type="ECO:0000259" key="5">
    <source>
        <dbReference type="Pfam" id="PF01385"/>
    </source>
</evidence>
<evidence type="ECO:0000256" key="4">
    <source>
        <dbReference type="ARBA" id="ARBA00023172"/>
    </source>
</evidence>
<sequence>MYLDFFEFFSYNKYKEINYLKRMLSAWNCIIENDEIILKMLEESSSIYDQALYFMRQKYFETKNQGKIKTYSYPDLWNLTKVSNAVIESKIDINVKQYIVKQVCSNWKAYIKACHEYKIHPEKFEAAPKIPNYLSHKNNNRKKKHSYNLIQIDKTRFKSKDLESNTFKIPCSDVLIKIPKQINLNSVRQVTIQKFYGKIKVNIIFNDNKITSNKLDQNSAMGIDIGVNNFCAVTINDKPFSYVIDGRPLKSINQFYNKTKAEKQSKLEKCNKKKTSNATEKLDEKRNLKIRHYMHNVSKMIINLALRHSVSTIYIGHNIGWKQDSNMGKKNNQNFVSIPFNMLIDQIKNKSEKQGIKVEIVEESYTSKVDHLALETLEHHDKYLGSRIKRGLFKSSVGITLNADINGAIGILRKGNAIGMEQLADLSNRGDVVSPTRCHVHY</sequence>
<evidence type="ECO:0000256" key="3">
    <source>
        <dbReference type="ARBA" id="ARBA00023125"/>
    </source>
</evidence>
<accession>A0ABZ0Z5B3</accession>
<evidence type="ECO:0000256" key="2">
    <source>
        <dbReference type="ARBA" id="ARBA00022578"/>
    </source>
</evidence>
<evidence type="ECO:0000259" key="6">
    <source>
        <dbReference type="Pfam" id="PF07282"/>
    </source>
</evidence>
<feature type="domain" description="Cas12f1-like TNB" evidence="6">
    <location>
        <begin position="340"/>
        <end position="411"/>
    </location>
</feature>
<protein>
    <submittedName>
        <fullName evidence="7">Transposase</fullName>
    </submittedName>
</protein>
<dbReference type="Pfam" id="PF07282">
    <property type="entry name" value="Cas12f1-like_TNB"/>
    <property type="match status" value="1"/>
</dbReference>
<evidence type="ECO:0000313" key="8">
    <source>
        <dbReference type="Proteomes" id="UP001358193"/>
    </source>
</evidence>